<dbReference type="PANTHER" id="PTHR39560">
    <property type="entry name" value="PROTEIN ADENYLYLTRANSFERASE FIC-RELATED"/>
    <property type="match status" value="1"/>
</dbReference>
<evidence type="ECO:0000256" key="4">
    <source>
        <dbReference type="ARBA" id="ARBA00022840"/>
    </source>
</evidence>
<dbReference type="PROSITE" id="PS51459">
    <property type="entry name" value="FIDO"/>
    <property type="match status" value="1"/>
</dbReference>
<evidence type="ECO:0000256" key="3">
    <source>
        <dbReference type="ARBA" id="ARBA00022741"/>
    </source>
</evidence>
<dbReference type="Pfam" id="PF02661">
    <property type="entry name" value="Fic"/>
    <property type="match status" value="1"/>
</dbReference>
<dbReference type="Proteomes" id="UP000319986">
    <property type="component" value="Unassembled WGS sequence"/>
</dbReference>
<evidence type="ECO:0000313" key="9">
    <source>
        <dbReference type="EMBL" id="GEC86627.1"/>
    </source>
</evidence>
<evidence type="ECO:0000313" key="10">
    <source>
        <dbReference type="Proteomes" id="UP000319986"/>
    </source>
</evidence>
<keyword evidence="3" id="KW-0547">Nucleotide-binding</keyword>
<comment type="caution">
    <text evidence="9">The sequence shown here is derived from an EMBL/GenBank/DDBJ whole genome shotgun (WGS) entry which is preliminary data.</text>
</comment>
<gene>
    <name evidence="9" type="ORF">CVA01_19410</name>
</gene>
<dbReference type="RefSeq" id="WP_141330354.1">
    <property type="nucleotide sequence ID" value="NZ_BJNT01000015.1"/>
</dbReference>
<evidence type="ECO:0000256" key="7">
    <source>
        <dbReference type="ARBA" id="ARBA00048696"/>
    </source>
</evidence>
<organism evidence="9 10">
    <name type="scientific">Corynebacterium variabile</name>
    <dbReference type="NCBI Taxonomy" id="1727"/>
    <lineage>
        <taxon>Bacteria</taxon>
        <taxon>Bacillati</taxon>
        <taxon>Actinomycetota</taxon>
        <taxon>Actinomycetes</taxon>
        <taxon>Mycobacteriales</taxon>
        <taxon>Corynebacteriaceae</taxon>
        <taxon>Corynebacterium</taxon>
    </lineage>
</organism>
<dbReference type="GeneID" id="82888077"/>
<evidence type="ECO:0000259" key="8">
    <source>
        <dbReference type="PROSITE" id="PS51459"/>
    </source>
</evidence>
<protein>
    <recommendedName>
        <fullName evidence="5">protein adenylyltransferase</fullName>
        <ecNumber evidence="5">2.7.7.108</ecNumber>
    </recommendedName>
</protein>
<dbReference type="InterPro" id="IPR003812">
    <property type="entry name" value="Fido"/>
</dbReference>
<proteinExistence type="predicted"/>
<feature type="domain" description="Fido" evidence="8">
    <location>
        <begin position="132"/>
        <end position="268"/>
    </location>
</feature>
<dbReference type="GO" id="GO:0051302">
    <property type="term" value="P:regulation of cell division"/>
    <property type="evidence" value="ECO:0007669"/>
    <property type="project" value="TreeGrafter"/>
</dbReference>
<evidence type="ECO:0000256" key="5">
    <source>
        <dbReference type="ARBA" id="ARBA00034531"/>
    </source>
</evidence>
<evidence type="ECO:0000256" key="1">
    <source>
        <dbReference type="ARBA" id="ARBA00022679"/>
    </source>
</evidence>
<evidence type="ECO:0000256" key="6">
    <source>
        <dbReference type="ARBA" id="ARBA00047939"/>
    </source>
</evidence>
<reference evidence="9 10" key="1">
    <citation type="submission" date="2019-06" db="EMBL/GenBank/DDBJ databases">
        <title>Whole genome shotgun sequence of Corynebacterium variabile NBRC 15286.</title>
        <authorList>
            <person name="Hosoyama A."/>
            <person name="Uohara A."/>
            <person name="Ohji S."/>
            <person name="Ichikawa N."/>
        </authorList>
    </citation>
    <scope>NUCLEOTIDE SEQUENCE [LARGE SCALE GENOMIC DNA]</scope>
    <source>
        <strain evidence="9 10">NBRC 15286</strain>
    </source>
</reference>
<dbReference type="InterPro" id="IPR036597">
    <property type="entry name" value="Fido-like_dom_sf"/>
</dbReference>
<dbReference type="EC" id="2.7.7.108" evidence="5"/>
<comment type="catalytic activity">
    <reaction evidence="7">
        <text>L-tyrosyl-[protein] + ATP = O-(5'-adenylyl)-L-tyrosyl-[protein] + diphosphate</text>
        <dbReference type="Rhea" id="RHEA:54288"/>
        <dbReference type="Rhea" id="RHEA-COMP:10136"/>
        <dbReference type="Rhea" id="RHEA-COMP:13846"/>
        <dbReference type="ChEBI" id="CHEBI:30616"/>
        <dbReference type="ChEBI" id="CHEBI:33019"/>
        <dbReference type="ChEBI" id="CHEBI:46858"/>
        <dbReference type="ChEBI" id="CHEBI:83624"/>
        <dbReference type="EC" id="2.7.7.108"/>
    </reaction>
</comment>
<accession>A0A4Y4C6H0</accession>
<dbReference type="SUPFAM" id="SSF140931">
    <property type="entry name" value="Fic-like"/>
    <property type="match status" value="1"/>
</dbReference>
<name>A0A4Y4C6H0_9CORY</name>
<keyword evidence="1" id="KW-0808">Transferase</keyword>
<evidence type="ECO:0000256" key="2">
    <source>
        <dbReference type="ARBA" id="ARBA00022695"/>
    </source>
</evidence>
<sequence>MADAAGVTDRAIEDAHLADIHRAQQIEGCDTTDLHEELRRILRTGVTPPELITDLVDRARVSAAAHPSPRRSSADRWFRSRPYFDKRHMVLRNLQGLTGQSALDTLTGRLSALRTAELLSPRSDARLLPEVTRSDTLQVLHRRLFGDVFGWAGELRTVNLSRQDLSFCRLPQVEHHLNLSLLALDRCLEARHRGDPLPAEALAAFLAEYIWAHPFRDGNGRSAMAALMLLTPPGTLSRISRAAWYRASAASVTATGAAEATAVDGADGAGVADPEPWFRLLSTV</sequence>
<keyword evidence="2" id="KW-0548">Nucleotidyltransferase</keyword>
<keyword evidence="4" id="KW-0067">ATP-binding</keyword>
<dbReference type="PANTHER" id="PTHR39560:SF1">
    <property type="entry name" value="PROTEIN ADENYLYLTRANSFERASE FIC-RELATED"/>
    <property type="match status" value="1"/>
</dbReference>
<comment type="catalytic activity">
    <reaction evidence="6">
        <text>L-threonyl-[protein] + ATP = 3-O-(5'-adenylyl)-L-threonyl-[protein] + diphosphate</text>
        <dbReference type="Rhea" id="RHEA:54292"/>
        <dbReference type="Rhea" id="RHEA-COMP:11060"/>
        <dbReference type="Rhea" id="RHEA-COMP:13847"/>
        <dbReference type="ChEBI" id="CHEBI:30013"/>
        <dbReference type="ChEBI" id="CHEBI:30616"/>
        <dbReference type="ChEBI" id="CHEBI:33019"/>
        <dbReference type="ChEBI" id="CHEBI:138113"/>
        <dbReference type="EC" id="2.7.7.108"/>
    </reaction>
</comment>
<dbReference type="AlphaFoldDB" id="A0A4Y4C6H0"/>
<dbReference type="GO" id="GO:0005524">
    <property type="term" value="F:ATP binding"/>
    <property type="evidence" value="ECO:0007669"/>
    <property type="project" value="UniProtKB-KW"/>
</dbReference>
<dbReference type="Gene3D" id="1.10.3290.10">
    <property type="entry name" value="Fido-like domain"/>
    <property type="match status" value="1"/>
</dbReference>
<dbReference type="EMBL" id="BJNT01000015">
    <property type="protein sequence ID" value="GEC86627.1"/>
    <property type="molecule type" value="Genomic_DNA"/>
</dbReference>
<dbReference type="GO" id="GO:0070733">
    <property type="term" value="F:AMPylase activity"/>
    <property type="evidence" value="ECO:0007669"/>
    <property type="project" value="UniProtKB-EC"/>
</dbReference>